<organism evidence="12 13">
    <name type="scientific">Glutamicibacter creatinolyticus</name>
    <dbReference type="NCBI Taxonomy" id="162496"/>
    <lineage>
        <taxon>Bacteria</taxon>
        <taxon>Bacillati</taxon>
        <taxon>Actinomycetota</taxon>
        <taxon>Actinomycetes</taxon>
        <taxon>Micrococcales</taxon>
        <taxon>Micrococcaceae</taxon>
        <taxon>Glutamicibacter</taxon>
    </lineage>
</organism>
<comment type="catalytic activity">
    <reaction evidence="1">
        <text>ATP + protein L-histidine = ADP + protein N-phospho-L-histidine.</text>
        <dbReference type="EC" id="2.7.13.3"/>
    </reaction>
</comment>
<evidence type="ECO:0000256" key="7">
    <source>
        <dbReference type="ARBA" id="ARBA00022840"/>
    </source>
</evidence>
<feature type="compositionally biased region" description="Low complexity" evidence="9">
    <location>
        <begin position="391"/>
        <end position="401"/>
    </location>
</feature>
<evidence type="ECO:0000256" key="4">
    <source>
        <dbReference type="ARBA" id="ARBA00022679"/>
    </source>
</evidence>
<dbReference type="PANTHER" id="PTHR24421">
    <property type="entry name" value="NITRATE/NITRITE SENSOR PROTEIN NARX-RELATED"/>
    <property type="match status" value="1"/>
</dbReference>
<dbReference type="Proteomes" id="UP000307000">
    <property type="component" value="Chromosome"/>
</dbReference>
<keyword evidence="10" id="KW-0472">Membrane</keyword>
<keyword evidence="5" id="KW-0547">Nucleotide-binding</keyword>
<dbReference type="InterPro" id="IPR036890">
    <property type="entry name" value="HATPase_C_sf"/>
</dbReference>
<feature type="transmembrane region" description="Helical" evidence="10">
    <location>
        <begin position="107"/>
        <end position="136"/>
    </location>
</feature>
<proteinExistence type="predicted"/>
<accession>A0A5B7WQN3</accession>
<dbReference type="GO" id="GO:0000155">
    <property type="term" value="F:phosphorelay sensor kinase activity"/>
    <property type="evidence" value="ECO:0007669"/>
    <property type="project" value="InterPro"/>
</dbReference>
<dbReference type="GO" id="GO:0005524">
    <property type="term" value="F:ATP binding"/>
    <property type="evidence" value="ECO:0007669"/>
    <property type="project" value="UniProtKB-KW"/>
</dbReference>
<evidence type="ECO:0000256" key="10">
    <source>
        <dbReference type="SAM" id="Phobius"/>
    </source>
</evidence>
<dbReference type="KEGG" id="gcr:GcLGCM259_0553"/>
<dbReference type="Gene3D" id="1.20.5.1930">
    <property type="match status" value="1"/>
</dbReference>
<gene>
    <name evidence="12" type="ORF">GcLGCM259_0553</name>
</gene>
<dbReference type="EC" id="2.7.13.3" evidence="2"/>
<evidence type="ECO:0000256" key="1">
    <source>
        <dbReference type="ARBA" id="ARBA00000085"/>
    </source>
</evidence>
<evidence type="ECO:0000256" key="5">
    <source>
        <dbReference type="ARBA" id="ARBA00022741"/>
    </source>
</evidence>
<protein>
    <recommendedName>
        <fullName evidence="2">histidine kinase</fullName>
        <ecNumber evidence="2">2.7.13.3</ecNumber>
    </recommendedName>
</protein>
<dbReference type="SUPFAM" id="SSF55874">
    <property type="entry name" value="ATPase domain of HSP90 chaperone/DNA topoisomerase II/histidine kinase"/>
    <property type="match status" value="1"/>
</dbReference>
<dbReference type="Pfam" id="PF07730">
    <property type="entry name" value="HisKA_3"/>
    <property type="match status" value="1"/>
</dbReference>
<keyword evidence="8" id="KW-0902">Two-component regulatory system</keyword>
<dbReference type="GO" id="GO:0016020">
    <property type="term" value="C:membrane"/>
    <property type="evidence" value="ECO:0007669"/>
    <property type="project" value="InterPro"/>
</dbReference>
<dbReference type="GO" id="GO:0046983">
    <property type="term" value="F:protein dimerization activity"/>
    <property type="evidence" value="ECO:0007669"/>
    <property type="project" value="InterPro"/>
</dbReference>
<evidence type="ECO:0000256" key="9">
    <source>
        <dbReference type="SAM" id="MobiDB-lite"/>
    </source>
</evidence>
<evidence type="ECO:0000256" key="2">
    <source>
        <dbReference type="ARBA" id="ARBA00012438"/>
    </source>
</evidence>
<dbReference type="InterPro" id="IPR011712">
    <property type="entry name" value="Sig_transdc_His_kin_sub3_dim/P"/>
</dbReference>
<feature type="domain" description="Signal transduction histidine kinase subgroup 3 dimerisation and phosphoacceptor" evidence="11">
    <location>
        <begin position="230"/>
        <end position="299"/>
    </location>
</feature>
<keyword evidence="4" id="KW-0808">Transferase</keyword>
<keyword evidence="13" id="KW-1185">Reference proteome</keyword>
<evidence type="ECO:0000256" key="6">
    <source>
        <dbReference type="ARBA" id="ARBA00022777"/>
    </source>
</evidence>
<keyword evidence="6" id="KW-0418">Kinase</keyword>
<evidence type="ECO:0000256" key="3">
    <source>
        <dbReference type="ARBA" id="ARBA00022553"/>
    </source>
</evidence>
<keyword evidence="3" id="KW-0597">Phosphoprotein</keyword>
<dbReference type="Gene3D" id="3.30.565.10">
    <property type="entry name" value="Histidine kinase-like ATPase, C-terminal domain"/>
    <property type="match status" value="1"/>
</dbReference>
<sequence length="462" mass="48526">MGGNGHIGHRSTPVSYLWGTAAAGPVDDDGGVKIDFSHTRRRFISGEQEPEVAITYLVLAVVLHAAGLVNTPVLPATLVAWWPLVLLAGVGCILLRRRAPLPCSLGMAAAGSALLAMGSIGGYFLIFETVFTIFLLCPPRTRNVTGTLLATFTVLAAAAQWASDAGASAVVLTVFTIGFVLFTPMLWAQNVRTAKELAASQAERARQATAAARQREQLLRTEHAAAVEAERTSLAREMHDVLSARFSSMALLSAAALNRVPASSQDPAWQAIRRPVGEIRREALAGLEEMTRMVRMLHAGAPQALRATLDSANALIEAHRAGGRTIDYTGEVDPSQVGAAAQTAAYRTISELLVNHSRHAPHTALRLVVRAHGGQLRITAANPLPGPDNTPDPAADAAFTPPLVPHGGSGPGAGSGLRNIAARAQALGGQSHWQIDQGQFTVHVTLPLQPGPGGGTDNQEVS</sequence>
<dbReference type="PANTHER" id="PTHR24421:SF10">
    <property type="entry name" value="NITRATE_NITRITE SENSOR PROTEIN NARQ"/>
    <property type="match status" value="1"/>
</dbReference>
<reference evidence="12 13" key="1">
    <citation type="submission" date="2018-12" db="EMBL/GenBank/DDBJ databases">
        <title>Complete Genome Sequence of Glutamicibacter creatinolyticus strain LGCM259,isolated from an abscess of a 12-year-old mare in Italy.</title>
        <authorList>
            <person name="Santos R.G."/>
            <person name="Silva A.L."/>
            <person name="Seyffert N."/>
            <person name="Castro T.L.P."/>
            <person name="Attili A.R."/>
            <person name="Rifici C."/>
            <person name="Mazzullo G."/>
            <person name="Brenig B."/>
            <person name="Venanzi F."/>
            <person name="Azevedo V."/>
        </authorList>
    </citation>
    <scope>NUCLEOTIDE SEQUENCE [LARGE SCALE GENOMIC DNA]</scope>
    <source>
        <strain evidence="12 13">LGCM 259</strain>
    </source>
</reference>
<feature type="transmembrane region" description="Helical" evidence="10">
    <location>
        <begin position="50"/>
        <end position="67"/>
    </location>
</feature>
<keyword evidence="7" id="KW-0067">ATP-binding</keyword>
<dbReference type="AlphaFoldDB" id="A0A5B7WQN3"/>
<feature type="transmembrane region" description="Helical" evidence="10">
    <location>
        <begin position="169"/>
        <end position="187"/>
    </location>
</feature>
<evidence type="ECO:0000259" key="11">
    <source>
        <dbReference type="Pfam" id="PF07730"/>
    </source>
</evidence>
<name>A0A5B7WQN3_9MICC</name>
<dbReference type="InterPro" id="IPR050482">
    <property type="entry name" value="Sensor_HK_TwoCompSys"/>
</dbReference>
<dbReference type="EMBL" id="CP034412">
    <property type="protein sequence ID" value="QCY46318.1"/>
    <property type="molecule type" value="Genomic_DNA"/>
</dbReference>
<evidence type="ECO:0000256" key="8">
    <source>
        <dbReference type="ARBA" id="ARBA00023012"/>
    </source>
</evidence>
<evidence type="ECO:0000313" key="13">
    <source>
        <dbReference type="Proteomes" id="UP000307000"/>
    </source>
</evidence>
<feature type="region of interest" description="Disordered" evidence="9">
    <location>
        <begin position="383"/>
        <end position="417"/>
    </location>
</feature>
<feature type="transmembrane region" description="Helical" evidence="10">
    <location>
        <begin position="73"/>
        <end position="95"/>
    </location>
</feature>
<evidence type="ECO:0000313" key="12">
    <source>
        <dbReference type="EMBL" id="QCY46318.1"/>
    </source>
</evidence>
<keyword evidence="10" id="KW-0812">Transmembrane</keyword>
<feature type="transmembrane region" description="Helical" evidence="10">
    <location>
        <begin position="142"/>
        <end position="162"/>
    </location>
</feature>
<keyword evidence="10" id="KW-1133">Transmembrane helix</keyword>